<proteinExistence type="predicted"/>
<dbReference type="Proteomes" id="UP000539710">
    <property type="component" value="Unassembled WGS sequence"/>
</dbReference>
<sequence>MKNRHKQKLVILSITLFVMLNAPVLLLFNGTKSFMGLPAIYAYLFAVWFASSLLSFLIFRKYNE</sequence>
<dbReference type="Proteomes" id="UP000515349">
    <property type="component" value="Chromosome"/>
</dbReference>
<dbReference type="EMBL" id="JACEUX010000003">
    <property type="protein sequence ID" value="MBA5247309.1"/>
    <property type="molecule type" value="Genomic_DNA"/>
</dbReference>
<keyword evidence="1" id="KW-0812">Transmembrane</keyword>
<accession>A0A7D7QWT4</accession>
<reference evidence="3 4" key="1">
    <citation type="submission" date="2020-07" db="EMBL/GenBank/DDBJ databases">
        <title>Chryseobacterium sp.cx-624.</title>
        <authorList>
            <person name="Yang C."/>
        </authorList>
    </citation>
    <scope>NUCLEOTIDE SEQUENCE [LARGE SCALE GENOMIC DNA]</scope>
    <source>
        <strain evidence="3">Cx-624</strain>
        <strain evidence="4">cx-624</strain>
    </source>
</reference>
<evidence type="ECO:0008006" key="6">
    <source>
        <dbReference type="Google" id="ProtNLM"/>
    </source>
</evidence>
<evidence type="ECO:0000313" key="5">
    <source>
        <dbReference type="Proteomes" id="UP000539710"/>
    </source>
</evidence>
<dbReference type="KEGG" id="cbau:H1R16_03435"/>
<evidence type="ECO:0000313" key="2">
    <source>
        <dbReference type="EMBL" id="MBA5247309.1"/>
    </source>
</evidence>
<protein>
    <recommendedName>
        <fullName evidence="6">DUF3311 domain-containing protein</fullName>
    </recommendedName>
</protein>
<keyword evidence="5" id="KW-1185">Reference proteome</keyword>
<dbReference type="AlphaFoldDB" id="A0A7D7QWT4"/>
<keyword evidence="1" id="KW-0472">Membrane</keyword>
<gene>
    <name evidence="3" type="ORF">H1R16_03435</name>
    <name evidence="2" type="ORF">H2507_09025</name>
</gene>
<evidence type="ECO:0000256" key="1">
    <source>
        <dbReference type="SAM" id="Phobius"/>
    </source>
</evidence>
<dbReference type="RefSeq" id="WP_181887415.1">
    <property type="nucleotide sequence ID" value="NZ_CP059472.1"/>
</dbReference>
<feature type="transmembrane region" description="Helical" evidence="1">
    <location>
        <begin position="9"/>
        <end position="28"/>
    </location>
</feature>
<keyword evidence="1" id="KW-1133">Transmembrane helix</keyword>
<feature type="transmembrane region" description="Helical" evidence="1">
    <location>
        <begin position="40"/>
        <end position="59"/>
    </location>
</feature>
<name>A0A7D7QWT4_9FLAO</name>
<evidence type="ECO:0000313" key="4">
    <source>
        <dbReference type="Proteomes" id="UP000515349"/>
    </source>
</evidence>
<dbReference type="EMBL" id="CP059472">
    <property type="protein sequence ID" value="QMS99070.1"/>
    <property type="molecule type" value="Genomic_DNA"/>
</dbReference>
<organism evidence="3 4">
    <name type="scientific">Marnyiella aurantia</name>
    <dbReference type="NCBI Taxonomy" id="2758037"/>
    <lineage>
        <taxon>Bacteria</taxon>
        <taxon>Pseudomonadati</taxon>
        <taxon>Bacteroidota</taxon>
        <taxon>Flavobacteriia</taxon>
        <taxon>Flavobacteriales</taxon>
        <taxon>Weeksellaceae</taxon>
        <taxon>Marnyiella</taxon>
    </lineage>
</organism>
<reference evidence="5" key="2">
    <citation type="submission" date="2020-07" db="EMBL/GenBank/DDBJ databases">
        <title>Flavobacterium sp. xlx-214.</title>
        <authorList>
            <person name="Yang C."/>
        </authorList>
    </citation>
    <scope>NUCLEOTIDE SEQUENCE [LARGE SCALE GENOMIC DNA]</scope>
    <source>
        <strain evidence="5">CX-624</strain>
    </source>
</reference>
<reference evidence="2" key="3">
    <citation type="submission" date="2020-07" db="EMBL/GenBank/DDBJ databases">
        <authorList>
            <person name="Yang C."/>
        </authorList>
    </citation>
    <scope>NUCLEOTIDE SEQUENCE</scope>
    <source>
        <strain evidence="2">Cx-624</strain>
    </source>
</reference>
<evidence type="ECO:0000313" key="3">
    <source>
        <dbReference type="EMBL" id="QMS99070.1"/>
    </source>
</evidence>